<gene>
    <name evidence="2" type="ORF">FHU36_007220</name>
</gene>
<keyword evidence="1" id="KW-0732">Signal</keyword>
<organism evidence="2 3">
    <name type="scientific">Nonomuraea muscovyensis</name>
    <dbReference type="NCBI Taxonomy" id="1124761"/>
    <lineage>
        <taxon>Bacteria</taxon>
        <taxon>Bacillati</taxon>
        <taxon>Actinomycetota</taxon>
        <taxon>Actinomycetes</taxon>
        <taxon>Streptosporangiales</taxon>
        <taxon>Streptosporangiaceae</taxon>
        <taxon>Nonomuraea</taxon>
    </lineage>
</organism>
<protein>
    <submittedName>
        <fullName evidence="2">Uncharacterized protein</fullName>
    </submittedName>
</protein>
<dbReference type="InterPro" id="IPR006311">
    <property type="entry name" value="TAT_signal"/>
</dbReference>
<feature type="chain" id="PRO_5039019104" evidence="1">
    <location>
        <begin position="32"/>
        <end position="124"/>
    </location>
</feature>
<dbReference type="EMBL" id="JACHJB010000003">
    <property type="protein sequence ID" value="MBB6350648.1"/>
    <property type="molecule type" value="Genomic_DNA"/>
</dbReference>
<dbReference type="RefSeq" id="WP_185088403.1">
    <property type="nucleotide sequence ID" value="NZ_JACHJB010000003.1"/>
</dbReference>
<comment type="caution">
    <text evidence="2">The sequence shown here is derived from an EMBL/GenBank/DDBJ whole genome shotgun (WGS) entry which is preliminary data.</text>
</comment>
<evidence type="ECO:0000256" key="1">
    <source>
        <dbReference type="SAM" id="SignalP"/>
    </source>
</evidence>
<accession>A0A7X0C9N7</accession>
<dbReference type="Proteomes" id="UP000583800">
    <property type="component" value="Unassembled WGS sequence"/>
</dbReference>
<keyword evidence="3" id="KW-1185">Reference proteome</keyword>
<proteinExistence type="predicted"/>
<name>A0A7X0C9N7_9ACTN</name>
<sequence>MFNIGRRLRRVLGATAAAGMALAVASTPATATATTSSSAALCQSSYLVYKYWKSDNTIGTWRKNCSGDYPLNSLGYKLEPGGWSGYIDYSDGSWDYFCDFRNKWLSKRVVKITMSPAKIEYCFS</sequence>
<evidence type="ECO:0000313" key="3">
    <source>
        <dbReference type="Proteomes" id="UP000583800"/>
    </source>
</evidence>
<evidence type="ECO:0000313" key="2">
    <source>
        <dbReference type="EMBL" id="MBB6350648.1"/>
    </source>
</evidence>
<dbReference type="PROSITE" id="PS51318">
    <property type="entry name" value="TAT"/>
    <property type="match status" value="1"/>
</dbReference>
<dbReference type="AlphaFoldDB" id="A0A7X0C9N7"/>
<feature type="signal peptide" evidence="1">
    <location>
        <begin position="1"/>
        <end position="31"/>
    </location>
</feature>
<reference evidence="2 3" key="1">
    <citation type="submission" date="2020-08" db="EMBL/GenBank/DDBJ databases">
        <title>Sequencing the genomes of 1000 actinobacteria strains.</title>
        <authorList>
            <person name="Klenk H.-P."/>
        </authorList>
    </citation>
    <scope>NUCLEOTIDE SEQUENCE [LARGE SCALE GENOMIC DNA]</scope>
    <source>
        <strain evidence="2 3">DSM 45913</strain>
    </source>
</reference>